<evidence type="ECO:0000256" key="1">
    <source>
        <dbReference type="SAM" id="MobiDB-lite"/>
    </source>
</evidence>
<dbReference type="HOGENOM" id="CLU_3050176_0_0_1"/>
<dbReference type="EMBL" id="KB445583">
    <property type="protein sequence ID" value="EMD87126.1"/>
    <property type="molecule type" value="Genomic_DNA"/>
</dbReference>
<feature type="region of interest" description="Disordered" evidence="1">
    <location>
        <begin position="1"/>
        <end position="22"/>
    </location>
</feature>
<feature type="non-terminal residue" evidence="2">
    <location>
        <position position="1"/>
    </location>
</feature>
<accession>M2TZ59</accession>
<keyword evidence="3" id="KW-1185">Reference proteome</keyword>
<dbReference type="AlphaFoldDB" id="M2TZ59"/>
<protein>
    <submittedName>
        <fullName evidence="2">Uncharacterized protein</fullName>
    </submittedName>
</protein>
<name>M2TZ59_COCH5</name>
<evidence type="ECO:0000313" key="2">
    <source>
        <dbReference type="EMBL" id="EMD87126.1"/>
    </source>
</evidence>
<evidence type="ECO:0000313" key="3">
    <source>
        <dbReference type="Proteomes" id="UP000016936"/>
    </source>
</evidence>
<organism evidence="2 3">
    <name type="scientific">Cochliobolus heterostrophus (strain C5 / ATCC 48332 / race O)</name>
    <name type="common">Southern corn leaf blight fungus</name>
    <name type="synonym">Bipolaris maydis</name>
    <dbReference type="NCBI Taxonomy" id="701091"/>
    <lineage>
        <taxon>Eukaryota</taxon>
        <taxon>Fungi</taxon>
        <taxon>Dikarya</taxon>
        <taxon>Ascomycota</taxon>
        <taxon>Pezizomycotina</taxon>
        <taxon>Dothideomycetes</taxon>
        <taxon>Pleosporomycetidae</taxon>
        <taxon>Pleosporales</taxon>
        <taxon>Pleosporineae</taxon>
        <taxon>Pleosporaceae</taxon>
        <taxon>Bipolaris</taxon>
    </lineage>
</organism>
<gene>
    <name evidence="2" type="ORF">COCHEDRAFT_1023811</name>
</gene>
<reference evidence="3" key="2">
    <citation type="journal article" date="2013" name="PLoS Genet.">
        <title>Comparative genome structure, secondary metabolite, and effector coding capacity across Cochliobolus pathogens.</title>
        <authorList>
            <person name="Condon B.J."/>
            <person name="Leng Y."/>
            <person name="Wu D."/>
            <person name="Bushley K.E."/>
            <person name="Ohm R.A."/>
            <person name="Otillar R."/>
            <person name="Martin J."/>
            <person name="Schackwitz W."/>
            <person name="Grimwood J."/>
            <person name="MohdZainudin N."/>
            <person name="Xue C."/>
            <person name="Wang R."/>
            <person name="Manning V.A."/>
            <person name="Dhillon B."/>
            <person name="Tu Z.J."/>
            <person name="Steffenson B.J."/>
            <person name="Salamov A."/>
            <person name="Sun H."/>
            <person name="Lowry S."/>
            <person name="LaButti K."/>
            <person name="Han J."/>
            <person name="Copeland A."/>
            <person name="Lindquist E."/>
            <person name="Barry K."/>
            <person name="Schmutz J."/>
            <person name="Baker S.E."/>
            <person name="Ciuffetti L.M."/>
            <person name="Grigoriev I.V."/>
            <person name="Zhong S."/>
            <person name="Turgeon B.G."/>
        </authorList>
    </citation>
    <scope>NUCLEOTIDE SEQUENCE [LARGE SCALE GENOMIC DNA]</scope>
    <source>
        <strain evidence="3">C5 / ATCC 48332 / race O</strain>
    </source>
</reference>
<reference evidence="2 3" key="1">
    <citation type="journal article" date="2012" name="PLoS Pathog.">
        <title>Diverse lifestyles and strategies of plant pathogenesis encoded in the genomes of eighteen Dothideomycetes fungi.</title>
        <authorList>
            <person name="Ohm R.A."/>
            <person name="Feau N."/>
            <person name="Henrissat B."/>
            <person name="Schoch C.L."/>
            <person name="Horwitz B.A."/>
            <person name="Barry K.W."/>
            <person name="Condon B.J."/>
            <person name="Copeland A.C."/>
            <person name="Dhillon B."/>
            <person name="Glaser F."/>
            <person name="Hesse C.N."/>
            <person name="Kosti I."/>
            <person name="LaButti K."/>
            <person name="Lindquist E.A."/>
            <person name="Lucas S."/>
            <person name="Salamov A.A."/>
            <person name="Bradshaw R.E."/>
            <person name="Ciuffetti L."/>
            <person name="Hamelin R.C."/>
            <person name="Kema G.H.J."/>
            <person name="Lawrence C."/>
            <person name="Scott J.A."/>
            <person name="Spatafora J.W."/>
            <person name="Turgeon B.G."/>
            <person name="de Wit P.J.G.M."/>
            <person name="Zhong S."/>
            <person name="Goodwin S.B."/>
            <person name="Grigoriev I.V."/>
        </authorList>
    </citation>
    <scope>NUCLEOTIDE SEQUENCE [LARGE SCALE GENOMIC DNA]</scope>
    <source>
        <strain evidence="3">C5 / ATCC 48332 / race O</strain>
    </source>
</reference>
<dbReference type="Proteomes" id="UP000016936">
    <property type="component" value="Unassembled WGS sequence"/>
</dbReference>
<proteinExistence type="predicted"/>
<sequence length="54" mass="6010">MPLPSYPRKKRSRTTGKPTLGLRPRTTSTLLRFIASLASSCAQRVSSHAYAMLF</sequence>